<evidence type="ECO:0000256" key="3">
    <source>
        <dbReference type="SAM" id="MobiDB-lite"/>
    </source>
</evidence>
<feature type="region of interest" description="Disordered" evidence="3">
    <location>
        <begin position="1"/>
        <end position="31"/>
    </location>
</feature>
<dbReference type="PROSITE" id="PS50977">
    <property type="entry name" value="HTH_TETR_2"/>
    <property type="match status" value="1"/>
</dbReference>
<evidence type="ECO:0000313" key="5">
    <source>
        <dbReference type="EMBL" id="AIO67751.1"/>
    </source>
</evidence>
<dbReference type="Proteomes" id="UP000029424">
    <property type="component" value="Chromosome 1"/>
</dbReference>
<protein>
    <submittedName>
        <fullName evidence="5">Bacterial regulatory s, tetR family protein</fullName>
    </submittedName>
</protein>
<dbReference type="GO" id="GO:0003677">
    <property type="term" value="F:DNA binding"/>
    <property type="evidence" value="ECO:0007669"/>
    <property type="project" value="UniProtKB-UniRule"/>
</dbReference>
<dbReference type="Pfam" id="PF22276">
    <property type="entry name" value="SlmA-like_C"/>
    <property type="match status" value="1"/>
</dbReference>
<reference evidence="5 6" key="1">
    <citation type="submission" date="2014-06" db="EMBL/GenBank/DDBJ databases">
        <authorList>
            <person name="Bishop-Lilly K.A."/>
            <person name="Broomall S.M."/>
            <person name="Chain P.S."/>
            <person name="Chertkov O."/>
            <person name="Coyne S.R."/>
            <person name="Daligault H.E."/>
            <person name="Davenport K.W."/>
            <person name="Erkkila T."/>
            <person name="Frey K.G."/>
            <person name="Gibbons H.S."/>
            <person name="Gu W."/>
            <person name="Jaissle J."/>
            <person name="Johnson S.L."/>
            <person name="Koroleva G.I."/>
            <person name="Ladner J.T."/>
            <person name="Lo C.-C."/>
            <person name="Minogue T.D."/>
            <person name="Munk C."/>
            <person name="Palacios G.F."/>
            <person name="Redden C.L."/>
            <person name="Rosenzweig C.N."/>
            <person name="Scholz M.B."/>
            <person name="Teshima H."/>
            <person name="Xu Y."/>
        </authorList>
    </citation>
    <scope>NUCLEOTIDE SEQUENCE [LARGE SCALE GENOMIC DNA]</scope>
    <source>
        <strain evidence="5 6">EO147</strain>
    </source>
</reference>
<dbReference type="InterPro" id="IPR009057">
    <property type="entry name" value="Homeodomain-like_sf"/>
</dbReference>
<dbReference type="NCBIfam" id="NF007015">
    <property type="entry name" value="PRK09480.1"/>
    <property type="match status" value="1"/>
</dbReference>
<dbReference type="InterPro" id="IPR054580">
    <property type="entry name" value="SlmA-like_C"/>
</dbReference>
<organism evidence="5 6">
    <name type="scientific">Burkholderia oklahomensis</name>
    <dbReference type="NCBI Taxonomy" id="342113"/>
    <lineage>
        <taxon>Bacteria</taxon>
        <taxon>Pseudomonadati</taxon>
        <taxon>Pseudomonadota</taxon>
        <taxon>Betaproteobacteria</taxon>
        <taxon>Burkholderiales</taxon>
        <taxon>Burkholderiaceae</taxon>
        <taxon>Burkholderia</taxon>
        <taxon>pseudomallei group</taxon>
    </lineage>
</organism>
<evidence type="ECO:0000259" key="4">
    <source>
        <dbReference type="PROSITE" id="PS50977"/>
    </source>
</evidence>
<gene>
    <name evidence="5" type="ORF">DM82_3383</name>
</gene>
<evidence type="ECO:0000256" key="1">
    <source>
        <dbReference type="ARBA" id="ARBA00023125"/>
    </source>
</evidence>
<evidence type="ECO:0000256" key="2">
    <source>
        <dbReference type="PROSITE-ProRule" id="PRU00335"/>
    </source>
</evidence>
<accession>A0AAI8B8Q8</accession>
<feature type="DNA-binding region" description="H-T-H motif" evidence="2">
    <location>
        <begin position="55"/>
        <end position="74"/>
    </location>
</feature>
<keyword evidence="6" id="KW-1185">Reference proteome</keyword>
<keyword evidence="1 2" id="KW-0238">DNA-binding</keyword>
<proteinExistence type="predicted"/>
<sequence length="230" mass="25010">MQPTHPQDPAVTAAADDERNAASRVRTRPKPGERRVHILQTLASMLESPKSEKITTAALAARLDVSEAALYRHFASKAQMFEGLIEFIEGTFFGLVNQIAANEPNGVLQARSIALMLLNFSAKNPGMTRVLTGEALVGEHERLAERVNQMLERIEASIKQCLRVALLEANAGADGAGAPPPVPLPDDYDPALRASLVVSYVLGRWHRYAKSGFTKAPGEHADAQLRLILQ</sequence>
<dbReference type="Pfam" id="PF00440">
    <property type="entry name" value="TetR_N"/>
    <property type="match status" value="1"/>
</dbReference>
<dbReference type="RefSeq" id="WP_010100869.1">
    <property type="nucleotide sequence ID" value="NZ_CP008726.1"/>
</dbReference>
<dbReference type="SUPFAM" id="SSF46689">
    <property type="entry name" value="Homeodomain-like"/>
    <property type="match status" value="1"/>
</dbReference>
<dbReference type="Gene3D" id="1.10.357.10">
    <property type="entry name" value="Tetracycline Repressor, domain 2"/>
    <property type="match status" value="1"/>
</dbReference>
<evidence type="ECO:0000313" key="6">
    <source>
        <dbReference type="Proteomes" id="UP000029424"/>
    </source>
</evidence>
<dbReference type="EMBL" id="CP008726">
    <property type="protein sequence ID" value="AIO67751.1"/>
    <property type="molecule type" value="Genomic_DNA"/>
</dbReference>
<name>A0AAI8B8Q8_9BURK</name>
<dbReference type="KEGG" id="bok:DM82_3383"/>
<dbReference type="AlphaFoldDB" id="A0AAI8B8Q8"/>
<feature type="domain" description="HTH tetR-type" evidence="4">
    <location>
        <begin position="32"/>
        <end position="92"/>
    </location>
</feature>
<dbReference type="InterPro" id="IPR001647">
    <property type="entry name" value="HTH_TetR"/>
</dbReference>